<dbReference type="OrthoDB" id="5400850at2759"/>
<dbReference type="VEuPathDB" id="FungiDB:EMCG_03375"/>
<evidence type="ECO:0000259" key="1">
    <source>
        <dbReference type="Pfam" id="PF25545"/>
    </source>
</evidence>
<dbReference type="Pfam" id="PF25545">
    <property type="entry name" value="DUF7924"/>
    <property type="match status" value="1"/>
</dbReference>
<dbReference type="AlphaFoldDB" id="A0A0G2J8F3"/>
<dbReference type="EMBL" id="LCZI01001177">
    <property type="protein sequence ID" value="KKZ62131.1"/>
    <property type="molecule type" value="Genomic_DNA"/>
</dbReference>
<evidence type="ECO:0000313" key="2">
    <source>
        <dbReference type="EMBL" id="KKZ62131.1"/>
    </source>
</evidence>
<protein>
    <recommendedName>
        <fullName evidence="1">DUF7924 domain-containing protein</fullName>
    </recommendedName>
</protein>
<accession>A0A0G2J8F3</accession>
<dbReference type="InterPro" id="IPR057684">
    <property type="entry name" value="DUF7924"/>
</dbReference>
<comment type="caution">
    <text evidence="2">The sequence shown here is derived from an EMBL/GenBank/DDBJ whole genome shotgun (WGS) entry which is preliminary data.</text>
</comment>
<gene>
    <name evidence="2" type="ORF">EMCG_03375</name>
</gene>
<organism evidence="2 3">
    <name type="scientific">[Emmonsia] crescens</name>
    <dbReference type="NCBI Taxonomy" id="73230"/>
    <lineage>
        <taxon>Eukaryota</taxon>
        <taxon>Fungi</taxon>
        <taxon>Dikarya</taxon>
        <taxon>Ascomycota</taxon>
        <taxon>Pezizomycotina</taxon>
        <taxon>Eurotiomycetes</taxon>
        <taxon>Eurotiomycetidae</taxon>
        <taxon>Onygenales</taxon>
        <taxon>Ajellomycetaceae</taxon>
        <taxon>Emergomyces</taxon>
    </lineage>
</organism>
<evidence type="ECO:0000313" key="3">
    <source>
        <dbReference type="Proteomes" id="UP000034164"/>
    </source>
</evidence>
<dbReference type="PANTHER" id="PTHR42470">
    <property type="entry name" value="VAST DOMAIN-CONTAINING PROTEIN"/>
    <property type="match status" value="1"/>
</dbReference>
<sequence>MYFPFLTAEVKCGNTALDIADRQNAHSMALSARGVVKLFRLVKREKELHHQILALEPSQSHMIIE</sequence>
<dbReference type="Proteomes" id="UP000034164">
    <property type="component" value="Unassembled WGS sequence"/>
</dbReference>
<reference evidence="3" key="1">
    <citation type="journal article" date="2015" name="PLoS Genet.">
        <title>The dynamic genome and transcriptome of the human fungal pathogen Blastomyces and close relative Emmonsia.</title>
        <authorList>
            <person name="Munoz J.F."/>
            <person name="Gauthier G.M."/>
            <person name="Desjardins C.A."/>
            <person name="Gallo J.E."/>
            <person name="Holder J."/>
            <person name="Sullivan T.D."/>
            <person name="Marty A.J."/>
            <person name="Carmen J.C."/>
            <person name="Chen Z."/>
            <person name="Ding L."/>
            <person name="Gujja S."/>
            <person name="Magrini V."/>
            <person name="Misas E."/>
            <person name="Mitreva M."/>
            <person name="Priest M."/>
            <person name="Saif S."/>
            <person name="Whiston E.A."/>
            <person name="Young S."/>
            <person name="Zeng Q."/>
            <person name="Goldman W.E."/>
            <person name="Mardis E.R."/>
            <person name="Taylor J.W."/>
            <person name="McEwen J.G."/>
            <person name="Clay O.K."/>
            <person name="Klein B.S."/>
            <person name="Cuomo C.A."/>
        </authorList>
    </citation>
    <scope>NUCLEOTIDE SEQUENCE [LARGE SCALE GENOMIC DNA]</scope>
    <source>
        <strain evidence="3">UAMH 3008</strain>
    </source>
</reference>
<proteinExistence type="predicted"/>
<feature type="domain" description="DUF7924" evidence="1">
    <location>
        <begin position="1"/>
        <end position="55"/>
    </location>
</feature>
<name>A0A0G2J8F3_9EURO</name>
<dbReference type="PANTHER" id="PTHR42470:SF2">
    <property type="match status" value="1"/>
</dbReference>